<name>A0A494UTG0_9ACTN</name>
<keyword evidence="1" id="KW-0472">Membrane</keyword>
<protein>
    <submittedName>
        <fullName evidence="2">Uncharacterized protein</fullName>
    </submittedName>
</protein>
<dbReference type="Proteomes" id="UP000282170">
    <property type="component" value="Chromosome"/>
</dbReference>
<dbReference type="GeneID" id="93884240"/>
<evidence type="ECO:0000313" key="2">
    <source>
        <dbReference type="EMBL" id="AYL36717.1"/>
    </source>
</evidence>
<proteinExistence type="predicted"/>
<accession>A0A494UTG0</accession>
<evidence type="ECO:0000313" key="3">
    <source>
        <dbReference type="Proteomes" id="UP000282170"/>
    </source>
</evidence>
<organism evidence="2 3">
    <name type="scientific">Streptomyces fungicidicus</name>
    <dbReference type="NCBI Taxonomy" id="68203"/>
    <lineage>
        <taxon>Bacteria</taxon>
        <taxon>Bacillati</taxon>
        <taxon>Actinomycetota</taxon>
        <taxon>Actinomycetes</taxon>
        <taxon>Kitasatosporales</taxon>
        <taxon>Streptomycetaceae</taxon>
        <taxon>Streptomyces</taxon>
    </lineage>
</organism>
<keyword evidence="1" id="KW-0812">Transmembrane</keyword>
<evidence type="ECO:0000256" key="1">
    <source>
        <dbReference type="SAM" id="Phobius"/>
    </source>
</evidence>
<keyword evidence="3" id="KW-1185">Reference proteome</keyword>
<sequence>MSGIGTAVADPPGGKEVRPARATALTSVLWALALPAALLLSAAVTQWSTWLGVVLVMATVACAGCLVGFAWKRAGAATLVCFGGFALTLFAGPAVYDGYMRTVGEPVDAVVTRVVDRDARRGPDMFCTVRELGGERRTYEVSQRENCWGQARPGDRVVLREDPLGLLGPRLPDGPDQGNTPEITLASTAGLTLLVTAGVLYGGLRRRP</sequence>
<dbReference type="AlphaFoldDB" id="A0A494UTG0"/>
<feature type="transmembrane region" description="Helical" evidence="1">
    <location>
        <begin position="183"/>
        <end position="204"/>
    </location>
</feature>
<feature type="transmembrane region" description="Helical" evidence="1">
    <location>
        <begin position="76"/>
        <end position="96"/>
    </location>
</feature>
<feature type="transmembrane region" description="Helical" evidence="1">
    <location>
        <begin position="50"/>
        <end position="69"/>
    </location>
</feature>
<dbReference type="RefSeq" id="WP_121546469.1">
    <property type="nucleotide sequence ID" value="NZ_CP023407.1"/>
</dbReference>
<keyword evidence="1" id="KW-1133">Transmembrane helix</keyword>
<dbReference type="EMBL" id="CP023407">
    <property type="protein sequence ID" value="AYL36717.1"/>
    <property type="molecule type" value="Genomic_DNA"/>
</dbReference>
<feature type="transmembrane region" description="Helical" evidence="1">
    <location>
        <begin position="24"/>
        <end position="44"/>
    </location>
</feature>
<gene>
    <name evidence="2" type="ORF">CNQ36_15555</name>
</gene>
<dbReference type="KEGG" id="sfug:CNQ36_15555"/>
<reference evidence="2 3" key="1">
    <citation type="submission" date="2017-09" db="EMBL/GenBank/DDBJ databases">
        <authorList>
            <person name="Zhang H."/>
            <person name="Hu S."/>
            <person name="Xu J."/>
            <person name="He Z."/>
        </authorList>
    </citation>
    <scope>NUCLEOTIDE SEQUENCE [LARGE SCALE GENOMIC DNA]</scope>
    <source>
        <strain evidence="2 3">TXX3120</strain>
    </source>
</reference>